<evidence type="ECO:0000313" key="3">
    <source>
        <dbReference type="Proteomes" id="UP000735302"/>
    </source>
</evidence>
<proteinExistence type="predicted"/>
<sequence>MNGRRIEPLIDTPLQGDLRLSGPQSGQGAGGGARTHDRRVSVEPRVDSPATVPLAIPYQTCEVPSFPQQDDLELLGPQSGRGADGVARTCDRSVPADVRADSQATMPPTPS</sequence>
<keyword evidence="3" id="KW-1185">Reference proteome</keyword>
<feature type="compositionally biased region" description="Polar residues" evidence="1">
    <location>
        <begin position="102"/>
        <end position="111"/>
    </location>
</feature>
<comment type="caution">
    <text evidence="2">The sequence shown here is derived from an EMBL/GenBank/DDBJ whole genome shotgun (WGS) entry which is preliminary data.</text>
</comment>
<feature type="region of interest" description="Disordered" evidence="1">
    <location>
        <begin position="67"/>
        <end position="111"/>
    </location>
</feature>
<evidence type="ECO:0000313" key="2">
    <source>
        <dbReference type="EMBL" id="GFO18113.1"/>
    </source>
</evidence>
<protein>
    <submittedName>
        <fullName evidence="2">Uncharacterized protein</fullName>
    </submittedName>
</protein>
<organism evidence="2 3">
    <name type="scientific">Plakobranchus ocellatus</name>
    <dbReference type="NCBI Taxonomy" id="259542"/>
    <lineage>
        <taxon>Eukaryota</taxon>
        <taxon>Metazoa</taxon>
        <taxon>Spiralia</taxon>
        <taxon>Lophotrochozoa</taxon>
        <taxon>Mollusca</taxon>
        <taxon>Gastropoda</taxon>
        <taxon>Heterobranchia</taxon>
        <taxon>Euthyneura</taxon>
        <taxon>Panpulmonata</taxon>
        <taxon>Sacoglossa</taxon>
        <taxon>Placobranchoidea</taxon>
        <taxon>Plakobranchidae</taxon>
        <taxon>Plakobranchus</taxon>
    </lineage>
</organism>
<dbReference type="AlphaFoldDB" id="A0AAV4BET8"/>
<feature type="compositionally biased region" description="Basic and acidic residues" evidence="1">
    <location>
        <begin position="34"/>
        <end position="46"/>
    </location>
</feature>
<gene>
    <name evidence="2" type="ORF">PoB_004461800</name>
</gene>
<evidence type="ECO:0000256" key="1">
    <source>
        <dbReference type="SAM" id="MobiDB-lite"/>
    </source>
</evidence>
<reference evidence="2 3" key="1">
    <citation type="journal article" date="2021" name="Elife">
        <title>Chloroplast acquisition without the gene transfer in kleptoplastic sea slugs, Plakobranchus ocellatus.</title>
        <authorList>
            <person name="Maeda T."/>
            <person name="Takahashi S."/>
            <person name="Yoshida T."/>
            <person name="Shimamura S."/>
            <person name="Takaki Y."/>
            <person name="Nagai Y."/>
            <person name="Toyoda A."/>
            <person name="Suzuki Y."/>
            <person name="Arimoto A."/>
            <person name="Ishii H."/>
            <person name="Satoh N."/>
            <person name="Nishiyama T."/>
            <person name="Hasebe M."/>
            <person name="Maruyama T."/>
            <person name="Minagawa J."/>
            <person name="Obokata J."/>
            <person name="Shigenobu S."/>
        </authorList>
    </citation>
    <scope>NUCLEOTIDE SEQUENCE [LARGE SCALE GENOMIC DNA]</scope>
</reference>
<accession>A0AAV4BET8</accession>
<name>A0AAV4BET8_9GAST</name>
<dbReference type="Proteomes" id="UP000735302">
    <property type="component" value="Unassembled WGS sequence"/>
</dbReference>
<dbReference type="EMBL" id="BLXT01004931">
    <property type="protein sequence ID" value="GFO18113.1"/>
    <property type="molecule type" value="Genomic_DNA"/>
</dbReference>
<feature type="region of interest" description="Disordered" evidence="1">
    <location>
        <begin position="1"/>
        <end position="48"/>
    </location>
</feature>